<dbReference type="RefSeq" id="WP_212992405.1">
    <property type="nucleotide sequence ID" value="NZ_BAABEA010000033.1"/>
</dbReference>
<gene>
    <name evidence="1" type="ORF">Aau02nite_65210</name>
</gene>
<dbReference type="Proteomes" id="UP000681340">
    <property type="component" value="Unassembled WGS sequence"/>
</dbReference>
<evidence type="ECO:0000313" key="1">
    <source>
        <dbReference type="EMBL" id="GIM75308.1"/>
    </source>
</evidence>
<keyword evidence="2" id="KW-1185">Reference proteome</keyword>
<sequence>MKNSARLPAANRFSATTYSFSVKLKDGSNPSASKGRPFDALRIVWHDYPGEWFEQDVSGPEEARRRIDTFKSLLGSDIARSIPGTDAPCG</sequence>
<dbReference type="AlphaFoldDB" id="A0A919SQN9"/>
<accession>A0A919SQN9</accession>
<protein>
    <submittedName>
        <fullName evidence="1">Uncharacterized protein</fullName>
    </submittedName>
</protein>
<proteinExistence type="predicted"/>
<reference evidence="1" key="1">
    <citation type="submission" date="2021-03" db="EMBL/GenBank/DDBJ databases">
        <title>Whole genome shotgun sequence of Actinoplanes auranticolor NBRC 12245.</title>
        <authorList>
            <person name="Komaki H."/>
            <person name="Tamura T."/>
        </authorList>
    </citation>
    <scope>NUCLEOTIDE SEQUENCE</scope>
    <source>
        <strain evidence="1">NBRC 12245</strain>
    </source>
</reference>
<evidence type="ECO:0000313" key="2">
    <source>
        <dbReference type="Proteomes" id="UP000681340"/>
    </source>
</evidence>
<name>A0A919SQN9_9ACTN</name>
<comment type="caution">
    <text evidence="1">The sequence shown here is derived from an EMBL/GenBank/DDBJ whole genome shotgun (WGS) entry which is preliminary data.</text>
</comment>
<organism evidence="1 2">
    <name type="scientific">Actinoplanes auranticolor</name>
    <dbReference type="NCBI Taxonomy" id="47988"/>
    <lineage>
        <taxon>Bacteria</taxon>
        <taxon>Bacillati</taxon>
        <taxon>Actinomycetota</taxon>
        <taxon>Actinomycetes</taxon>
        <taxon>Micromonosporales</taxon>
        <taxon>Micromonosporaceae</taxon>
        <taxon>Actinoplanes</taxon>
    </lineage>
</organism>
<dbReference type="EMBL" id="BOQL01000056">
    <property type="protein sequence ID" value="GIM75308.1"/>
    <property type="molecule type" value="Genomic_DNA"/>
</dbReference>